<evidence type="ECO:0000256" key="1">
    <source>
        <dbReference type="SAM" id="MobiDB-lite"/>
    </source>
</evidence>
<organism evidence="2 3">
    <name type="scientific">Oldenlandia corymbosa var. corymbosa</name>
    <dbReference type="NCBI Taxonomy" id="529605"/>
    <lineage>
        <taxon>Eukaryota</taxon>
        <taxon>Viridiplantae</taxon>
        <taxon>Streptophyta</taxon>
        <taxon>Embryophyta</taxon>
        <taxon>Tracheophyta</taxon>
        <taxon>Spermatophyta</taxon>
        <taxon>Magnoliopsida</taxon>
        <taxon>eudicotyledons</taxon>
        <taxon>Gunneridae</taxon>
        <taxon>Pentapetalae</taxon>
        <taxon>asterids</taxon>
        <taxon>lamiids</taxon>
        <taxon>Gentianales</taxon>
        <taxon>Rubiaceae</taxon>
        <taxon>Rubioideae</taxon>
        <taxon>Spermacoceae</taxon>
        <taxon>Hedyotis-Oldenlandia complex</taxon>
        <taxon>Oldenlandia</taxon>
    </lineage>
</organism>
<evidence type="ECO:0000313" key="3">
    <source>
        <dbReference type="Proteomes" id="UP001161247"/>
    </source>
</evidence>
<evidence type="ECO:0000313" key="2">
    <source>
        <dbReference type="EMBL" id="CAI9111688.1"/>
    </source>
</evidence>
<dbReference type="EMBL" id="OX459124">
    <property type="protein sequence ID" value="CAI9111688.1"/>
    <property type="molecule type" value="Genomic_DNA"/>
</dbReference>
<accession>A0AAV1DYC6</accession>
<reference evidence="2" key="1">
    <citation type="submission" date="2023-03" db="EMBL/GenBank/DDBJ databases">
        <authorList>
            <person name="Julca I."/>
        </authorList>
    </citation>
    <scope>NUCLEOTIDE SEQUENCE</scope>
</reference>
<dbReference type="Proteomes" id="UP001161247">
    <property type="component" value="Chromosome 7"/>
</dbReference>
<feature type="compositionally biased region" description="Basic and acidic residues" evidence="1">
    <location>
        <begin position="51"/>
        <end position="60"/>
    </location>
</feature>
<proteinExistence type="predicted"/>
<feature type="compositionally biased region" description="Acidic residues" evidence="1">
    <location>
        <begin position="100"/>
        <end position="112"/>
    </location>
</feature>
<dbReference type="AlphaFoldDB" id="A0AAV1DYC6"/>
<sequence>MVISEKNRDGYHGGVEGGAPVDHQPAFRAPAASEGTQVNYQEEAAGEDCDDKCKVMEAEKSSILSSPSSEGKTATVDERDSDGISTSFSSSKEMESAKSDDDDDDEPDDYESSADGQLSIYPCSLEKDPVILELYREEQKWIPKGQLYKDEKAWAVYFGEIHRTRGYEVKSFPGVCLKASFWPWDFRAGSNQVGQFPPQCTPTLQDFIDWCGECIDHFNKTHPQYEYAFKGEAADIERVTVELTDSHDMWYLTFKASNVKEGSNVKETFRAKYCWCQVHGRVRPKRVAFCELKMVLDIEWEEEDKANTRCYLPCCLEKNMLGLLHRSS</sequence>
<protein>
    <submittedName>
        <fullName evidence="2">OLC1v1011976C2</fullName>
    </submittedName>
</protein>
<feature type="region of interest" description="Disordered" evidence="1">
    <location>
        <begin position="1"/>
        <end position="116"/>
    </location>
</feature>
<gene>
    <name evidence="2" type="ORF">OLC1_LOCUS19017</name>
</gene>
<keyword evidence="3" id="KW-1185">Reference proteome</keyword>
<name>A0AAV1DYC6_OLDCO</name>
<feature type="compositionally biased region" description="Basic and acidic residues" evidence="1">
    <location>
        <begin position="1"/>
        <end position="11"/>
    </location>
</feature>